<dbReference type="InterPro" id="IPR036322">
    <property type="entry name" value="WD40_repeat_dom_sf"/>
</dbReference>
<accession>A0ABR3QAS7</accession>
<evidence type="ECO:0000256" key="2">
    <source>
        <dbReference type="ARBA" id="ARBA00023136"/>
    </source>
</evidence>
<dbReference type="PROSITE" id="PS50236">
    <property type="entry name" value="CHCR"/>
    <property type="match status" value="1"/>
</dbReference>
<feature type="repeat" description="CHCR" evidence="4">
    <location>
        <begin position="725"/>
        <end position="892"/>
    </location>
</feature>
<evidence type="ECO:0000256" key="1">
    <source>
        <dbReference type="ARBA" id="ARBA00004184"/>
    </source>
</evidence>
<proteinExistence type="inferred from homology"/>
<protein>
    <submittedName>
        <fullName evidence="7">Vacuolar morphogenesis protein 6</fullName>
    </submittedName>
</protein>
<sequence>MGSLSLSPLLQATKARITALHQHEDTLYAGCADGTVRVYDLAGAEPGLSATHSLGKKAVEQIAVLASARQLVVLIDTVVTLYKLDNPTAKGNATVLTGARYAHAFAATTYFEAKDGAKVSRDILVIGCWKKVVVYGAGKTLGELWELALPHSPRRVLFPAPVYADLPGAVHLLYAPNSSVILHLRAGVPPAERLTVSELPATGYPPVAGKTAAPSLPASTSSYGLSGLGGLLGKSAPVPVGTRTVGGEVLLIRDDSGVFFSSEGNFTREQSLHWPATPDGIAFANPYIYAVVPPVPANAHSIPLPSIHVHLAPTLAHRQTLTFPSPSAGALNITCPTVGLSLPQGEQKPLPRLLLVSTPTDRALLAAEGSTIWQLPAPNIGEQVDDLVRDGRVVDAIGLVEAVGDTGLEPSQRLPHLRILQGLIQFAHGDYKSAMEAFVVHNVHPAKVVALFPKDTISGNLAVPRKQWMSLFGAVDGARIDPPPAASAEEPTRPSLKPHLSLLRKGSNETLRSVASGAKEEAAPTSPTLDEITSASEATLPRRAIDELIYYLSDRRQKLAGAIPALGQPLPSEADLDPLSSLHPAEVHSLPNGPLTDLSPIDLLRTAQVVYTSLLKVYLVARPTLVGSLCRIENWCDVAEVEPLLRQKMRFDDLRDLYMQKQMHEKAIAMLSEQAKDEDDPLDRYPPTIRYLQKLGPKHLPLIFDSSKWIFKEDPKRALQIFTADEPEVDALPRTDIVAFLEKENAESAVTYLEHLVELGDTNPDFHDKLAELYLSRARQVDDHEKKYRHFLDFLNSSSHYRAYRLLSKLKPEGGFKVQCLPDPSEMPEARAVLLGRMGNHDEALQIYAYKLKDYAAAEAYCARVYAKKPDPRGIFLHLLKLYLRPKPPQDVLVQPALSLVGRHGTRIDAREVLDLLPPLVPVKDLHDFFLRTLGESRTRRNEHRITRGLLQARKQQVERLVVSLEVKRVRVTDQRTCPQCQKRLGQSAIAVHAPRGEVTHLHCKDQFSAKLAKLRE</sequence>
<evidence type="ECO:0000256" key="4">
    <source>
        <dbReference type="PROSITE-ProRule" id="PRU01006"/>
    </source>
</evidence>
<dbReference type="InterPro" id="IPR032914">
    <property type="entry name" value="Vam6/VPS39/TRAP1"/>
</dbReference>
<dbReference type="Gene3D" id="1.25.40.10">
    <property type="entry name" value="Tetratricopeptide repeat domain"/>
    <property type="match status" value="1"/>
</dbReference>
<dbReference type="SUPFAM" id="SSF50978">
    <property type="entry name" value="WD40 repeat-like"/>
    <property type="match status" value="1"/>
</dbReference>
<feature type="compositionally biased region" description="Polar residues" evidence="5">
    <location>
        <begin position="525"/>
        <end position="535"/>
    </location>
</feature>
<dbReference type="RefSeq" id="XP_069211758.1">
    <property type="nucleotide sequence ID" value="XM_069351372.1"/>
</dbReference>
<comment type="subcellular location">
    <subcellularLocation>
        <location evidence="1">Endomembrane system</location>
        <topology evidence="1">Peripheral membrane protein</topology>
    </subcellularLocation>
</comment>
<feature type="domain" description="CNH" evidence="6">
    <location>
        <begin position="14"/>
        <end position="336"/>
    </location>
</feature>
<dbReference type="InterPro" id="IPR001180">
    <property type="entry name" value="CNH_dom"/>
</dbReference>
<dbReference type="Proteomes" id="UP001565368">
    <property type="component" value="Unassembled WGS sequence"/>
</dbReference>
<gene>
    <name evidence="7" type="primary">VAM6</name>
    <name evidence="7" type="ORF">Q8F55_002781</name>
</gene>
<name>A0ABR3QAS7_9TREE</name>
<keyword evidence="2" id="KW-0472">Membrane</keyword>
<dbReference type="PANTHER" id="PTHR12894">
    <property type="entry name" value="CNH DOMAIN CONTAINING"/>
    <property type="match status" value="1"/>
</dbReference>
<evidence type="ECO:0000259" key="6">
    <source>
        <dbReference type="PROSITE" id="PS50219"/>
    </source>
</evidence>
<evidence type="ECO:0000256" key="5">
    <source>
        <dbReference type="SAM" id="MobiDB-lite"/>
    </source>
</evidence>
<dbReference type="SUPFAM" id="SSF48452">
    <property type="entry name" value="TPR-like"/>
    <property type="match status" value="1"/>
</dbReference>
<evidence type="ECO:0000256" key="3">
    <source>
        <dbReference type="ARBA" id="ARBA00038201"/>
    </source>
</evidence>
<dbReference type="InterPro" id="IPR019452">
    <property type="entry name" value="VPS39/TGF_beta_rcpt-assoc_1"/>
</dbReference>
<comment type="similarity">
    <text evidence="3">Belongs to the VAM6/VPS39 family.</text>
</comment>
<dbReference type="EMBL" id="JBBXJM010000002">
    <property type="protein sequence ID" value="KAL1411814.1"/>
    <property type="molecule type" value="Genomic_DNA"/>
</dbReference>
<dbReference type="Pfam" id="PF00780">
    <property type="entry name" value="CNH"/>
    <property type="match status" value="1"/>
</dbReference>
<dbReference type="PROSITE" id="PS50219">
    <property type="entry name" value="CNH"/>
    <property type="match status" value="1"/>
</dbReference>
<dbReference type="Pfam" id="PF10367">
    <property type="entry name" value="zf-Vps39_C"/>
    <property type="match status" value="1"/>
</dbReference>
<keyword evidence="8" id="KW-1185">Reference proteome</keyword>
<organism evidence="7 8">
    <name type="scientific">Vanrija albida</name>
    <dbReference type="NCBI Taxonomy" id="181172"/>
    <lineage>
        <taxon>Eukaryota</taxon>
        <taxon>Fungi</taxon>
        <taxon>Dikarya</taxon>
        <taxon>Basidiomycota</taxon>
        <taxon>Agaricomycotina</taxon>
        <taxon>Tremellomycetes</taxon>
        <taxon>Trichosporonales</taxon>
        <taxon>Trichosporonaceae</taxon>
        <taxon>Vanrija</taxon>
    </lineage>
</organism>
<feature type="region of interest" description="Disordered" evidence="5">
    <location>
        <begin position="511"/>
        <end position="535"/>
    </location>
</feature>
<evidence type="ECO:0000313" key="7">
    <source>
        <dbReference type="EMBL" id="KAL1411814.1"/>
    </source>
</evidence>
<dbReference type="PANTHER" id="PTHR12894:SF49">
    <property type="entry name" value="VAM6_VPS39-LIKE PROTEIN"/>
    <property type="match status" value="1"/>
</dbReference>
<dbReference type="InterPro" id="IPR011990">
    <property type="entry name" value="TPR-like_helical_dom_sf"/>
</dbReference>
<reference evidence="7 8" key="1">
    <citation type="submission" date="2023-08" db="EMBL/GenBank/DDBJ databases">
        <title>Annotated Genome Sequence of Vanrija albida AlHP1.</title>
        <authorList>
            <person name="Herzog R."/>
        </authorList>
    </citation>
    <scope>NUCLEOTIDE SEQUENCE [LARGE SCALE GENOMIC DNA]</scope>
    <source>
        <strain evidence="7 8">AlHP1</strain>
    </source>
</reference>
<dbReference type="GeneID" id="95983824"/>
<dbReference type="InterPro" id="IPR000547">
    <property type="entry name" value="Clathrin_H-chain/VPS_repeat"/>
</dbReference>
<dbReference type="Pfam" id="PF10366">
    <property type="entry name" value="Vps39_1"/>
    <property type="match status" value="1"/>
</dbReference>
<comment type="caution">
    <text evidence="7">The sequence shown here is derived from an EMBL/GenBank/DDBJ whole genome shotgun (WGS) entry which is preliminary data.</text>
</comment>
<evidence type="ECO:0000313" key="8">
    <source>
        <dbReference type="Proteomes" id="UP001565368"/>
    </source>
</evidence>
<dbReference type="InterPro" id="IPR019453">
    <property type="entry name" value="VPS39/TGFA1_Znf"/>
</dbReference>